<accession>A0A443K4L3</accession>
<dbReference type="CDD" id="cd08517">
    <property type="entry name" value="PBP2_NikA_DppA_OppA_like_13"/>
    <property type="match status" value="1"/>
</dbReference>
<organism evidence="6 7">
    <name type="scientific">Paenirhodobacter populi</name>
    <dbReference type="NCBI Taxonomy" id="2306993"/>
    <lineage>
        <taxon>Bacteria</taxon>
        <taxon>Pseudomonadati</taxon>
        <taxon>Pseudomonadota</taxon>
        <taxon>Alphaproteobacteria</taxon>
        <taxon>Rhodobacterales</taxon>
        <taxon>Rhodobacter group</taxon>
        <taxon>Paenirhodobacter</taxon>
    </lineage>
</organism>
<gene>
    <name evidence="6" type="ORF">D2T31_15765</name>
</gene>
<dbReference type="InterPro" id="IPR039424">
    <property type="entry name" value="SBP_5"/>
</dbReference>
<dbReference type="GO" id="GO:1904680">
    <property type="term" value="F:peptide transmembrane transporter activity"/>
    <property type="evidence" value="ECO:0007669"/>
    <property type="project" value="TreeGrafter"/>
</dbReference>
<comment type="similarity">
    <text evidence="2">Belongs to the bacterial solute-binding protein 5 family.</text>
</comment>
<dbReference type="Gene3D" id="3.10.105.10">
    <property type="entry name" value="Dipeptide-binding Protein, Domain 3"/>
    <property type="match status" value="1"/>
</dbReference>
<protein>
    <submittedName>
        <fullName evidence="6">ABC transporter substrate-binding protein</fullName>
    </submittedName>
</protein>
<evidence type="ECO:0000259" key="5">
    <source>
        <dbReference type="Pfam" id="PF00496"/>
    </source>
</evidence>
<dbReference type="PIRSF" id="PIRSF002741">
    <property type="entry name" value="MppA"/>
    <property type="match status" value="1"/>
</dbReference>
<dbReference type="Gene3D" id="3.40.190.10">
    <property type="entry name" value="Periplasmic binding protein-like II"/>
    <property type="match status" value="1"/>
</dbReference>
<dbReference type="Pfam" id="PF00496">
    <property type="entry name" value="SBP_bac_5"/>
    <property type="match status" value="1"/>
</dbReference>
<dbReference type="InterPro" id="IPR030678">
    <property type="entry name" value="Peptide/Ni-bd"/>
</dbReference>
<proteinExistence type="inferred from homology"/>
<keyword evidence="3 4" id="KW-0732">Signal</keyword>
<dbReference type="InterPro" id="IPR000914">
    <property type="entry name" value="SBP_5_dom"/>
</dbReference>
<dbReference type="AlphaFoldDB" id="A0A443K4L3"/>
<dbReference type="EMBL" id="SAUX01000019">
    <property type="protein sequence ID" value="RWR27690.1"/>
    <property type="molecule type" value="Genomic_DNA"/>
</dbReference>
<dbReference type="GO" id="GO:0015833">
    <property type="term" value="P:peptide transport"/>
    <property type="evidence" value="ECO:0007669"/>
    <property type="project" value="TreeGrafter"/>
</dbReference>
<evidence type="ECO:0000256" key="2">
    <source>
        <dbReference type="ARBA" id="ARBA00005695"/>
    </source>
</evidence>
<feature type="signal peptide" evidence="4">
    <location>
        <begin position="1"/>
        <end position="28"/>
    </location>
</feature>
<evidence type="ECO:0000313" key="7">
    <source>
        <dbReference type="Proteomes" id="UP000285295"/>
    </source>
</evidence>
<evidence type="ECO:0000256" key="4">
    <source>
        <dbReference type="SAM" id="SignalP"/>
    </source>
</evidence>
<feature type="chain" id="PRO_5019464530" evidence="4">
    <location>
        <begin position="29"/>
        <end position="534"/>
    </location>
</feature>
<dbReference type="PANTHER" id="PTHR30290:SF38">
    <property type="entry name" value="D,D-DIPEPTIDE-BINDING PERIPLASMIC PROTEIN DDPA-RELATED"/>
    <property type="match status" value="1"/>
</dbReference>
<reference evidence="6 7" key="1">
    <citation type="submission" date="2019-01" db="EMBL/GenBank/DDBJ databases">
        <title>Sinorhodobacter populi sp. nov. isolated from the symptomatic bark tissue of Populus euramericana canker.</title>
        <authorList>
            <person name="Xu G."/>
        </authorList>
    </citation>
    <scope>NUCLEOTIDE SEQUENCE [LARGE SCALE GENOMIC DNA]</scope>
    <source>
        <strain evidence="6 7">D19-10-3-21</strain>
    </source>
</reference>
<dbReference type="GO" id="GO:0030288">
    <property type="term" value="C:outer membrane-bounded periplasmic space"/>
    <property type="evidence" value="ECO:0007669"/>
    <property type="project" value="UniProtKB-ARBA"/>
</dbReference>
<dbReference type="PANTHER" id="PTHR30290">
    <property type="entry name" value="PERIPLASMIC BINDING COMPONENT OF ABC TRANSPORTER"/>
    <property type="match status" value="1"/>
</dbReference>
<comment type="caution">
    <text evidence="6">The sequence shown here is derived from an EMBL/GenBank/DDBJ whole genome shotgun (WGS) entry which is preliminary data.</text>
</comment>
<dbReference type="Proteomes" id="UP000285295">
    <property type="component" value="Unassembled WGS sequence"/>
</dbReference>
<evidence type="ECO:0000313" key="6">
    <source>
        <dbReference type="EMBL" id="RWR27690.1"/>
    </source>
</evidence>
<dbReference type="SUPFAM" id="SSF53850">
    <property type="entry name" value="Periplasmic binding protein-like II"/>
    <property type="match status" value="1"/>
</dbReference>
<dbReference type="OrthoDB" id="9803988at2"/>
<comment type="subcellular location">
    <subcellularLocation>
        <location evidence="1">Periplasm</location>
    </subcellularLocation>
</comment>
<feature type="domain" description="Solute-binding protein family 5" evidence="5">
    <location>
        <begin position="80"/>
        <end position="442"/>
    </location>
</feature>
<dbReference type="RefSeq" id="WP_128238089.1">
    <property type="nucleotide sequence ID" value="NZ_SAUX01000019.1"/>
</dbReference>
<name>A0A443K4L3_9RHOB</name>
<evidence type="ECO:0000256" key="1">
    <source>
        <dbReference type="ARBA" id="ARBA00004418"/>
    </source>
</evidence>
<sequence length="534" mass="58659">MQRTPKIRTLLSGFALLAASHLPDGLWAQTSAPVDGGTLITVLEPEPTALVSVVNNNYPFAIVSANVFDGLLDYDDSFSPRPGLSTAWELAPDGLSITFHLREGVKWHDGRDFTSADVRYSALDAWKKHHPRGRSTLAALEDVETPDAHTAIFRLKSPSLVILSALSAAEAPVLPAHIYEGTEFLKNPANLAPIGTGPFAFSEWVKGQYITLTKNPDYWDKGKPHLDRVVFRSIPDAAARAVALETGEVQYAPFDAVSFSEVERLKALPELVVQTEGYDFQSQFWMLEFNLKRPVLADLRVRQAIAHAIDVTGLIDTVFYGLGKPATGPIPSSLARFYTGDVETYAYDPAAAERLLDEAGYPRGADGIRFVISNDFAANVATPALVAEYLRQNLKAVGIDLQVRGSDTASFYQRVNTDYDFDTQQGQYSAMIDPQMGLFRKLLSTNYLKGVPNMNASGYASPETDAIINAISGEADEAKRNAHIKDLQKATQRDLPFLSLIEVQHITVYSSRLHGVSRKPDAALSSFRDVWLKP</sequence>
<dbReference type="GO" id="GO:0043190">
    <property type="term" value="C:ATP-binding cassette (ABC) transporter complex"/>
    <property type="evidence" value="ECO:0007669"/>
    <property type="project" value="InterPro"/>
</dbReference>
<reference evidence="6 7" key="2">
    <citation type="submission" date="2019-01" db="EMBL/GenBank/DDBJ databases">
        <authorList>
            <person name="Li Y."/>
        </authorList>
    </citation>
    <scope>NUCLEOTIDE SEQUENCE [LARGE SCALE GENOMIC DNA]</scope>
    <source>
        <strain evidence="6 7">D19-10-3-21</strain>
    </source>
</reference>
<evidence type="ECO:0000256" key="3">
    <source>
        <dbReference type="ARBA" id="ARBA00022729"/>
    </source>
</evidence>